<feature type="transmembrane region" description="Helical" evidence="7">
    <location>
        <begin position="115"/>
        <end position="135"/>
    </location>
</feature>
<dbReference type="GO" id="GO:0005886">
    <property type="term" value="C:plasma membrane"/>
    <property type="evidence" value="ECO:0007669"/>
    <property type="project" value="UniProtKB-SubCell"/>
</dbReference>
<evidence type="ECO:0000256" key="2">
    <source>
        <dbReference type="ARBA" id="ARBA00022448"/>
    </source>
</evidence>
<evidence type="ECO:0000313" key="10">
    <source>
        <dbReference type="Proteomes" id="UP000070355"/>
    </source>
</evidence>
<sequence length="301" mass="33304">MKTTKKRKKIDFSAYLFILPVSIFFITFVLVPMLRGLQLSLYSFAKKNPVFVGLKHYSDLMFSGSGATIHEPFMKSLINTIIVTVVAVPIVVLVSIFVAVTIYNKSAVVRSFFRGVFYIPAISSVVSVTVVWAWIYHPEYGILNYVFKSMHLIKDNVDWLGNPSTALYAIITILITTSLGQPIILYVAALGNVPKELLEASEIDGATKWQVFTKITWPLIKPTTLYIVVVTTINSFQIFALIQLLTAGGPNYGTSTIMYLVYEAAIKNGNHGVASAMGIILAVIIGIISILQFKFLSTDND</sequence>
<feature type="domain" description="ABC transmembrane type-1" evidence="8">
    <location>
        <begin position="77"/>
        <end position="292"/>
    </location>
</feature>
<dbReference type="Pfam" id="PF00528">
    <property type="entry name" value="BPD_transp_1"/>
    <property type="match status" value="1"/>
</dbReference>
<evidence type="ECO:0000256" key="6">
    <source>
        <dbReference type="ARBA" id="ARBA00023136"/>
    </source>
</evidence>
<dbReference type="PATRIC" id="fig|1379.3.peg.273"/>
<dbReference type="OrthoDB" id="9778687at2"/>
<feature type="transmembrane region" description="Helical" evidence="7">
    <location>
        <begin position="273"/>
        <end position="293"/>
    </location>
</feature>
<protein>
    <submittedName>
        <fullName evidence="9">ABC transporter, permease protein</fullName>
    </submittedName>
</protein>
<comment type="caution">
    <text evidence="9">The sequence shown here is derived from an EMBL/GenBank/DDBJ whole genome shotgun (WGS) entry which is preliminary data.</text>
</comment>
<keyword evidence="2 7" id="KW-0813">Transport</keyword>
<dbReference type="STRING" id="1379.HMPREF3186_00277"/>
<dbReference type="InterPro" id="IPR035906">
    <property type="entry name" value="MetI-like_sf"/>
</dbReference>
<evidence type="ECO:0000256" key="1">
    <source>
        <dbReference type="ARBA" id="ARBA00004651"/>
    </source>
</evidence>
<feature type="transmembrane region" description="Helical" evidence="7">
    <location>
        <begin position="12"/>
        <end position="34"/>
    </location>
</feature>
<feature type="transmembrane region" description="Helical" evidence="7">
    <location>
        <begin position="166"/>
        <end position="188"/>
    </location>
</feature>
<feature type="transmembrane region" description="Helical" evidence="7">
    <location>
        <begin position="81"/>
        <end position="103"/>
    </location>
</feature>
<reference evidence="10" key="1">
    <citation type="submission" date="2016-01" db="EMBL/GenBank/DDBJ databases">
        <authorList>
            <person name="Mitreva M."/>
            <person name="Pepin K.H."/>
            <person name="Mihindukulasuriya K.A."/>
            <person name="Fulton R."/>
            <person name="Fronick C."/>
            <person name="O'Laughlin M."/>
            <person name="Miner T."/>
            <person name="Herter B."/>
            <person name="Rosa B.A."/>
            <person name="Cordes M."/>
            <person name="Tomlinson C."/>
            <person name="Wollam A."/>
            <person name="Palsikar V.B."/>
            <person name="Mardis E.R."/>
            <person name="Wilson R.K."/>
        </authorList>
    </citation>
    <scope>NUCLEOTIDE SEQUENCE [LARGE SCALE GENOMIC DNA]</scope>
    <source>
        <strain evidence="10">DNF01167</strain>
    </source>
</reference>
<comment type="similarity">
    <text evidence="7">Belongs to the binding-protein-dependent transport system permease family.</text>
</comment>
<feature type="transmembrane region" description="Helical" evidence="7">
    <location>
        <begin position="224"/>
        <end position="245"/>
    </location>
</feature>
<evidence type="ECO:0000259" key="8">
    <source>
        <dbReference type="PROSITE" id="PS50928"/>
    </source>
</evidence>
<keyword evidence="3" id="KW-1003">Cell membrane</keyword>
<dbReference type="PANTHER" id="PTHR30193:SF37">
    <property type="entry name" value="INNER MEMBRANE ABC TRANSPORTER PERMEASE PROTEIN YCJO"/>
    <property type="match status" value="1"/>
</dbReference>
<dbReference type="PANTHER" id="PTHR30193">
    <property type="entry name" value="ABC TRANSPORTER PERMEASE PROTEIN"/>
    <property type="match status" value="1"/>
</dbReference>
<dbReference type="CDD" id="cd06261">
    <property type="entry name" value="TM_PBP2"/>
    <property type="match status" value="1"/>
</dbReference>
<name>A0A134A5U2_9BACL</name>
<dbReference type="InterPro" id="IPR000515">
    <property type="entry name" value="MetI-like"/>
</dbReference>
<dbReference type="SUPFAM" id="SSF161098">
    <property type="entry name" value="MetI-like"/>
    <property type="match status" value="1"/>
</dbReference>
<proteinExistence type="inferred from homology"/>
<dbReference type="AlphaFoldDB" id="A0A134A5U2"/>
<organism evidence="9 10">
    <name type="scientific">Gemella haemolysans</name>
    <dbReference type="NCBI Taxonomy" id="1379"/>
    <lineage>
        <taxon>Bacteria</taxon>
        <taxon>Bacillati</taxon>
        <taxon>Bacillota</taxon>
        <taxon>Bacilli</taxon>
        <taxon>Bacillales</taxon>
        <taxon>Gemellaceae</taxon>
        <taxon>Gemella</taxon>
    </lineage>
</organism>
<evidence type="ECO:0000256" key="5">
    <source>
        <dbReference type="ARBA" id="ARBA00022989"/>
    </source>
</evidence>
<dbReference type="RefSeq" id="WP_060913572.1">
    <property type="nucleotide sequence ID" value="NZ_JAGZGJ010000014.1"/>
</dbReference>
<dbReference type="GO" id="GO:0055085">
    <property type="term" value="P:transmembrane transport"/>
    <property type="evidence" value="ECO:0007669"/>
    <property type="project" value="InterPro"/>
</dbReference>
<dbReference type="PROSITE" id="PS50928">
    <property type="entry name" value="ABC_TM1"/>
    <property type="match status" value="1"/>
</dbReference>
<dbReference type="InterPro" id="IPR051393">
    <property type="entry name" value="ABC_transporter_permease"/>
</dbReference>
<evidence type="ECO:0000313" key="9">
    <source>
        <dbReference type="EMBL" id="KXB63091.1"/>
    </source>
</evidence>
<evidence type="ECO:0000256" key="4">
    <source>
        <dbReference type="ARBA" id="ARBA00022692"/>
    </source>
</evidence>
<evidence type="ECO:0000256" key="7">
    <source>
        <dbReference type="RuleBase" id="RU363032"/>
    </source>
</evidence>
<keyword evidence="4 7" id="KW-0812">Transmembrane</keyword>
<gene>
    <name evidence="9" type="ORF">HMPREF3186_00277</name>
</gene>
<evidence type="ECO:0000256" key="3">
    <source>
        <dbReference type="ARBA" id="ARBA00022475"/>
    </source>
</evidence>
<accession>A0A134A5U2</accession>
<dbReference type="EMBL" id="LSDC01000018">
    <property type="protein sequence ID" value="KXB63091.1"/>
    <property type="molecule type" value="Genomic_DNA"/>
</dbReference>
<keyword evidence="6 7" id="KW-0472">Membrane</keyword>
<comment type="subcellular location">
    <subcellularLocation>
        <location evidence="1 7">Cell membrane</location>
        <topology evidence="1 7">Multi-pass membrane protein</topology>
    </subcellularLocation>
</comment>
<keyword evidence="5 7" id="KW-1133">Transmembrane helix</keyword>
<dbReference type="Gene3D" id="1.10.3720.10">
    <property type="entry name" value="MetI-like"/>
    <property type="match status" value="1"/>
</dbReference>
<dbReference type="Proteomes" id="UP000070355">
    <property type="component" value="Unassembled WGS sequence"/>
</dbReference>